<evidence type="ECO:0000256" key="1">
    <source>
        <dbReference type="ARBA" id="ARBA00004141"/>
    </source>
</evidence>
<protein>
    <submittedName>
        <fullName evidence="10">Olfactory receptor family 7 subfamily G member 35</fullName>
    </submittedName>
</protein>
<evidence type="ECO:0000313" key="11">
    <source>
        <dbReference type="Proteomes" id="UP000694381"/>
    </source>
</evidence>
<keyword evidence="6" id="KW-0675">Receptor</keyword>
<keyword evidence="2 8" id="KW-0812">Transmembrane</keyword>
<dbReference type="PANTHER" id="PTHR48001">
    <property type="entry name" value="OLFACTORY RECEPTOR"/>
    <property type="match status" value="1"/>
</dbReference>
<dbReference type="InterPro" id="IPR017452">
    <property type="entry name" value="GPCR_Rhodpsn_7TM"/>
</dbReference>
<feature type="transmembrane region" description="Helical" evidence="8">
    <location>
        <begin position="256"/>
        <end position="276"/>
    </location>
</feature>
<proteinExistence type="predicted"/>
<keyword evidence="11" id="KW-1185">Reference proteome</keyword>
<dbReference type="GO" id="GO:0005886">
    <property type="term" value="C:plasma membrane"/>
    <property type="evidence" value="ECO:0007669"/>
    <property type="project" value="UniProtKB-SubCell"/>
</dbReference>
<dbReference type="GO" id="GO:0004930">
    <property type="term" value="F:G protein-coupled receptor activity"/>
    <property type="evidence" value="ECO:0007669"/>
    <property type="project" value="UniProtKB-KW"/>
</dbReference>
<organism evidence="10 11">
    <name type="scientific">Nannospalax galili</name>
    <name type="common">Northern Israeli blind subterranean mole rat</name>
    <name type="synonym">Spalax galili</name>
    <dbReference type="NCBI Taxonomy" id="1026970"/>
    <lineage>
        <taxon>Eukaryota</taxon>
        <taxon>Metazoa</taxon>
        <taxon>Chordata</taxon>
        <taxon>Craniata</taxon>
        <taxon>Vertebrata</taxon>
        <taxon>Euteleostomi</taxon>
        <taxon>Mammalia</taxon>
        <taxon>Eutheria</taxon>
        <taxon>Euarchontoglires</taxon>
        <taxon>Glires</taxon>
        <taxon>Rodentia</taxon>
        <taxon>Myomorpha</taxon>
        <taxon>Muroidea</taxon>
        <taxon>Spalacidae</taxon>
        <taxon>Spalacinae</taxon>
        <taxon>Nannospalax</taxon>
    </lineage>
</organism>
<evidence type="ECO:0000256" key="7">
    <source>
        <dbReference type="ARBA" id="ARBA00023224"/>
    </source>
</evidence>
<feature type="transmembrane region" description="Helical" evidence="8">
    <location>
        <begin position="21"/>
        <end position="41"/>
    </location>
</feature>
<feature type="transmembrane region" description="Helical" evidence="8">
    <location>
        <begin position="221"/>
        <end position="244"/>
    </location>
</feature>
<dbReference type="InterPro" id="IPR000725">
    <property type="entry name" value="Olfact_rcpt"/>
</dbReference>
<reference evidence="10" key="1">
    <citation type="submission" date="2025-08" db="UniProtKB">
        <authorList>
            <consortium name="Ensembl"/>
        </authorList>
    </citation>
    <scope>IDENTIFICATION</scope>
</reference>
<dbReference type="PRINTS" id="PR00237">
    <property type="entry name" value="GPCRRHODOPSN"/>
</dbReference>
<dbReference type="Pfam" id="PF13853">
    <property type="entry name" value="7tm_4"/>
    <property type="match status" value="1"/>
</dbReference>
<evidence type="ECO:0000256" key="3">
    <source>
        <dbReference type="ARBA" id="ARBA00022989"/>
    </source>
</evidence>
<sequence>MEFILIGLTHDPELQPLIFSLFLTMYLVTVPGNLLIIMVVTSDPHLHTAMYFFLSSLSTNDICLNTNTVPKMFTNILTQDQSLTYTVCLTQAWFMLVFIGLENSLLAVMAYEHYVAIYPLRYCIIMNPCWFSLFISFVFDILHILMVLHLSFCKDLEIPHFFCELAWLIKIACSDTLINNILAYLVCCVFGGIPISGIIFSYAHIRSTLLSMQSLGRKYKAFSTCGSHLLVITLFYGTILGVYISSAVTDSPKKAVVASVIYCVVPQMLNPFIYHLRNKDMKEALRKLIRRVSS</sequence>
<evidence type="ECO:0000313" key="10">
    <source>
        <dbReference type="Ensembl" id="ENSNGAP00000001215.1"/>
    </source>
</evidence>
<feature type="transmembrane region" description="Helical" evidence="8">
    <location>
        <begin position="92"/>
        <end position="111"/>
    </location>
</feature>
<reference evidence="10" key="2">
    <citation type="submission" date="2025-09" db="UniProtKB">
        <authorList>
            <consortium name="Ensembl"/>
        </authorList>
    </citation>
    <scope>IDENTIFICATION</scope>
</reference>
<dbReference type="OMA" id="SCDPHIH"/>
<evidence type="ECO:0000256" key="8">
    <source>
        <dbReference type="SAM" id="Phobius"/>
    </source>
</evidence>
<evidence type="ECO:0000259" key="9">
    <source>
        <dbReference type="PROSITE" id="PS50262"/>
    </source>
</evidence>
<dbReference type="SUPFAM" id="SSF81321">
    <property type="entry name" value="Family A G protein-coupled receptor-like"/>
    <property type="match status" value="1"/>
</dbReference>
<dbReference type="Ensembl" id="ENSNGAT00000001234.1">
    <property type="protein sequence ID" value="ENSNGAP00000001215.1"/>
    <property type="gene ID" value="ENSNGAG00000000902.1"/>
</dbReference>
<comment type="subcellular location">
    <subcellularLocation>
        <location evidence="1">Membrane</location>
        <topology evidence="1">Multi-pass membrane protein</topology>
    </subcellularLocation>
</comment>
<dbReference type="Gene3D" id="1.20.1070.10">
    <property type="entry name" value="Rhodopsin 7-helix transmembrane proteins"/>
    <property type="match status" value="1"/>
</dbReference>
<keyword evidence="7" id="KW-0807">Transducer</keyword>
<evidence type="ECO:0000256" key="4">
    <source>
        <dbReference type="ARBA" id="ARBA00023040"/>
    </source>
</evidence>
<evidence type="ECO:0000256" key="2">
    <source>
        <dbReference type="ARBA" id="ARBA00022692"/>
    </source>
</evidence>
<dbReference type="GeneTree" id="ENSGT00940000154131"/>
<dbReference type="AlphaFoldDB" id="A0A8C6QCK9"/>
<dbReference type="InterPro" id="IPR000276">
    <property type="entry name" value="GPCR_Rhodpsn"/>
</dbReference>
<dbReference type="CDD" id="cd15234">
    <property type="entry name" value="7tmA_OR7-like"/>
    <property type="match status" value="1"/>
</dbReference>
<keyword evidence="5 8" id="KW-0472">Membrane</keyword>
<dbReference type="PRINTS" id="PR00245">
    <property type="entry name" value="OLFACTORYR"/>
</dbReference>
<name>A0A8C6QCK9_NANGA</name>
<evidence type="ECO:0000256" key="6">
    <source>
        <dbReference type="ARBA" id="ARBA00023170"/>
    </source>
</evidence>
<feature type="transmembrane region" description="Helical" evidence="8">
    <location>
        <begin position="131"/>
        <end position="152"/>
    </location>
</feature>
<dbReference type="PROSITE" id="PS50262">
    <property type="entry name" value="G_PROTEIN_RECEP_F1_2"/>
    <property type="match status" value="1"/>
</dbReference>
<feature type="transmembrane region" description="Helical" evidence="8">
    <location>
        <begin position="181"/>
        <end position="200"/>
    </location>
</feature>
<accession>A0A8C6QCK9</accession>
<keyword evidence="3 8" id="KW-1133">Transmembrane helix</keyword>
<dbReference type="Proteomes" id="UP000694381">
    <property type="component" value="Unassembled WGS sequence"/>
</dbReference>
<evidence type="ECO:0000256" key="5">
    <source>
        <dbReference type="ARBA" id="ARBA00023136"/>
    </source>
</evidence>
<dbReference type="GO" id="GO:0004984">
    <property type="term" value="F:olfactory receptor activity"/>
    <property type="evidence" value="ECO:0007669"/>
    <property type="project" value="InterPro"/>
</dbReference>
<keyword evidence="4" id="KW-0297">G-protein coupled receptor</keyword>
<feature type="domain" description="G-protein coupled receptors family 1 profile" evidence="9">
    <location>
        <begin position="32"/>
        <end position="274"/>
    </location>
</feature>